<comment type="subcellular location">
    <subcellularLocation>
        <location evidence="2 17 18">Cytoplasm</location>
    </subcellularLocation>
</comment>
<evidence type="ECO:0000256" key="17">
    <source>
        <dbReference type="HAMAP-Rule" id="MF_00639"/>
    </source>
</evidence>
<name>A0A0U1KWL5_9FIRM</name>
<dbReference type="Pfam" id="PF08245">
    <property type="entry name" value="Mur_ligase_M"/>
    <property type="match status" value="1"/>
</dbReference>
<keyword evidence="12 17" id="KW-0573">Peptidoglycan synthesis</keyword>
<accession>A0A0U1KWL5</accession>
<dbReference type="PANTHER" id="PTHR43692:SF1">
    <property type="entry name" value="UDP-N-ACETYLMURAMOYLALANINE--D-GLUTAMATE LIGASE"/>
    <property type="match status" value="1"/>
</dbReference>
<dbReference type="EMBL" id="CTRP01000004">
    <property type="protein sequence ID" value="CQR71303.1"/>
    <property type="molecule type" value="Genomic_DNA"/>
</dbReference>
<keyword evidence="9 17" id="KW-0547">Nucleotide-binding</keyword>
<comment type="similarity">
    <text evidence="4 17">Belongs to the MurCDEF family.</text>
</comment>
<dbReference type="Gene3D" id="3.40.1190.10">
    <property type="entry name" value="Mur-like, catalytic domain"/>
    <property type="match status" value="1"/>
</dbReference>
<evidence type="ECO:0000259" key="19">
    <source>
        <dbReference type="Pfam" id="PF02875"/>
    </source>
</evidence>
<dbReference type="UniPathway" id="UPA00219"/>
<keyword evidence="13 17" id="KW-0961">Cell wall biogenesis/degradation</keyword>
<evidence type="ECO:0000256" key="13">
    <source>
        <dbReference type="ARBA" id="ARBA00023316"/>
    </source>
</evidence>
<comment type="function">
    <text evidence="1 17 18">Cell wall formation. Catalyzes the addition of glutamate to the nucleotide precursor UDP-N-acetylmuramoyl-L-alanine (UMA).</text>
</comment>
<organism evidence="21 22">
    <name type="scientific">Sporomusa ovata</name>
    <dbReference type="NCBI Taxonomy" id="2378"/>
    <lineage>
        <taxon>Bacteria</taxon>
        <taxon>Bacillati</taxon>
        <taxon>Bacillota</taxon>
        <taxon>Negativicutes</taxon>
        <taxon>Selenomonadales</taxon>
        <taxon>Sporomusaceae</taxon>
        <taxon>Sporomusa</taxon>
    </lineage>
</organism>
<dbReference type="Pfam" id="PF21799">
    <property type="entry name" value="MurD-like_N"/>
    <property type="match status" value="1"/>
</dbReference>
<comment type="pathway">
    <text evidence="3 17 18">Cell wall biogenesis; peptidoglycan biosynthesis.</text>
</comment>
<evidence type="ECO:0000256" key="12">
    <source>
        <dbReference type="ARBA" id="ARBA00022984"/>
    </source>
</evidence>
<keyword evidence="17 18" id="KW-0131">Cell cycle</keyword>
<sequence length="455" mass="49640">MIRQTEFANKKILVLGAGISGLSVAQILQRLGASVVVSDAKSMDQFDQDFSELQAAGITFMMGHQNEKLLDDIDYLVVSPGISIYIPLVMAAQNRGICVMSEVEVAYRLSEAPMIAITGTNGKTTTTTLIGEMLKTTGHQVGVGGNIGAALSEQALAVRPDGFIVAEISSFQLEGVIEFRPHIAAILNLTPDHLDRHHTMEVYQQMKEQVFNRQEASDYLILNYDDMAVRGMAKRAKGKVVYFSRQQCLDFGFYVENGRIKMNLDGNCNEICAVNDINIKGGHNVENALAACGAAYFAGVRPEAMAEVLKTFSGVEHRIEFTAEIAGIAYYNDSKATNPESAIKALEAFDGHIILIAGGRDKNTDLTAFMKLAKERVDHLILLGEARQRFAEAATQQGVNNIHQVATFAEAVTLAHKLAQPPQVVVLSPACASYDMFNNYEERGKAFKGLVRQLG</sequence>
<dbReference type="Pfam" id="PF02875">
    <property type="entry name" value="Mur_ligase_C"/>
    <property type="match status" value="1"/>
</dbReference>
<dbReference type="Proteomes" id="UP000049855">
    <property type="component" value="Unassembled WGS sequence"/>
</dbReference>
<dbReference type="GO" id="GO:0071555">
    <property type="term" value="P:cell wall organization"/>
    <property type="evidence" value="ECO:0007669"/>
    <property type="project" value="UniProtKB-KW"/>
</dbReference>
<dbReference type="InterPro" id="IPR013221">
    <property type="entry name" value="Mur_ligase_cen"/>
</dbReference>
<evidence type="ECO:0000256" key="1">
    <source>
        <dbReference type="ARBA" id="ARBA00002734"/>
    </source>
</evidence>
<keyword evidence="10 17" id="KW-0067">ATP-binding</keyword>
<protein>
    <recommendedName>
        <fullName evidence="6 17">UDP-N-acetylmuramoylalanine--D-glutamate ligase</fullName>
        <ecNumber evidence="5 17">6.3.2.9</ecNumber>
    </recommendedName>
    <alternativeName>
        <fullName evidence="15 17">D-glutamic acid-adding enzyme</fullName>
    </alternativeName>
    <alternativeName>
        <fullName evidence="14 17">UDP-N-acetylmuramoyl-L-alanyl-D-glutamate synthetase</fullName>
    </alternativeName>
</protein>
<evidence type="ECO:0000256" key="11">
    <source>
        <dbReference type="ARBA" id="ARBA00022960"/>
    </source>
</evidence>
<evidence type="ECO:0000256" key="3">
    <source>
        <dbReference type="ARBA" id="ARBA00004752"/>
    </source>
</evidence>
<evidence type="ECO:0000259" key="20">
    <source>
        <dbReference type="Pfam" id="PF08245"/>
    </source>
</evidence>
<dbReference type="AlphaFoldDB" id="A0A0U1KWL5"/>
<feature type="domain" description="Mur ligase C-terminal" evidence="19">
    <location>
        <begin position="317"/>
        <end position="431"/>
    </location>
</feature>
<evidence type="ECO:0000256" key="10">
    <source>
        <dbReference type="ARBA" id="ARBA00022840"/>
    </source>
</evidence>
<evidence type="ECO:0000256" key="16">
    <source>
        <dbReference type="ARBA" id="ARBA00047632"/>
    </source>
</evidence>
<dbReference type="SUPFAM" id="SSF53244">
    <property type="entry name" value="MurD-like peptide ligases, peptide-binding domain"/>
    <property type="match status" value="1"/>
</dbReference>
<evidence type="ECO:0000256" key="4">
    <source>
        <dbReference type="ARBA" id="ARBA00010416"/>
    </source>
</evidence>
<dbReference type="InterPro" id="IPR004101">
    <property type="entry name" value="Mur_ligase_C"/>
</dbReference>
<keyword evidence="11 17" id="KW-0133">Cell shape</keyword>
<evidence type="ECO:0000256" key="8">
    <source>
        <dbReference type="ARBA" id="ARBA00022598"/>
    </source>
</evidence>
<evidence type="ECO:0000256" key="2">
    <source>
        <dbReference type="ARBA" id="ARBA00004496"/>
    </source>
</evidence>
<comment type="catalytic activity">
    <reaction evidence="16 17 18">
        <text>UDP-N-acetyl-alpha-D-muramoyl-L-alanine + D-glutamate + ATP = UDP-N-acetyl-alpha-D-muramoyl-L-alanyl-D-glutamate + ADP + phosphate + H(+)</text>
        <dbReference type="Rhea" id="RHEA:16429"/>
        <dbReference type="ChEBI" id="CHEBI:15378"/>
        <dbReference type="ChEBI" id="CHEBI:29986"/>
        <dbReference type="ChEBI" id="CHEBI:30616"/>
        <dbReference type="ChEBI" id="CHEBI:43474"/>
        <dbReference type="ChEBI" id="CHEBI:83898"/>
        <dbReference type="ChEBI" id="CHEBI:83900"/>
        <dbReference type="ChEBI" id="CHEBI:456216"/>
        <dbReference type="EC" id="6.3.2.9"/>
    </reaction>
</comment>
<proteinExistence type="inferred from homology"/>
<reference evidence="22" key="1">
    <citation type="submission" date="2015-03" db="EMBL/GenBank/DDBJ databases">
        <authorList>
            <person name="Nijsse Bart"/>
        </authorList>
    </citation>
    <scope>NUCLEOTIDE SEQUENCE [LARGE SCALE GENOMIC DNA]</scope>
</reference>
<keyword evidence="17 18" id="KW-0132">Cell division</keyword>
<evidence type="ECO:0000256" key="14">
    <source>
        <dbReference type="ARBA" id="ARBA00030398"/>
    </source>
</evidence>
<dbReference type="EC" id="6.3.2.9" evidence="5 17"/>
<evidence type="ECO:0000256" key="5">
    <source>
        <dbReference type="ARBA" id="ARBA00012212"/>
    </source>
</evidence>
<dbReference type="InterPro" id="IPR036565">
    <property type="entry name" value="Mur-like_cat_sf"/>
</dbReference>
<evidence type="ECO:0000256" key="15">
    <source>
        <dbReference type="ARBA" id="ARBA00032324"/>
    </source>
</evidence>
<dbReference type="GO" id="GO:0008764">
    <property type="term" value="F:UDP-N-acetylmuramoylalanine-D-glutamate ligase activity"/>
    <property type="evidence" value="ECO:0007669"/>
    <property type="project" value="UniProtKB-UniRule"/>
</dbReference>
<dbReference type="SUPFAM" id="SSF53623">
    <property type="entry name" value="MurD-like peptide ligases, catalytic domain"/>
    <property type="match status" value="1"/>
</dbReference>
<dbReference type="GO" id="GO:0008360">
    <property type="term" value="P:regulation of cell shape"/>
    <property type="evidence" value="ECO:0007669"/>
    <property type="project" value="UniProtKB-KW"/>
</dbReference>
<keyword evidence="7 17" id="KW-0963">Cytoplasm</keyword>
<dbReference type="SUPFAM" id="SSF51984">
    <property type="entry name" value="MurCD N-terminal domain"/>
    <property type="match status" value="1"/>
</dbReference>
<feature type="binding site" evidence="17">
    <location>
        <begin position="119"/>
        <end position="125"/>
    </location>
    <ligand>
        <name>ATP</name>
        <dbReference type="ChEBI" id="CHEBI:30616"/>
    </ligand>
</feature>
<evidence type="ECO:0000256" key="7">
    <source>
        <dbReference type="ARBA" id="ARBA00022490"/>
    </source>
</evidence>
<evidence type="ECO:0000256" key="6">
    <source>
        <dbReference type="ARBA" id="ARBA00015655"/>
    </source>
</evidence>
<dbReference type="GO" id="GO:0051301">
    <property type="term" value="P:cell division"/>
    <property type="evidence" value="ECO:0007669"/>
    <property type="project" value="UniProtKB-KW"/>
</dbReference>
<dbReference type="HAMAP" id="MF_00639">
    <property type="entry name" value="MurD"/>
    <property type="match status" value="1"/>
</dbReference>
<dbReference type="GO" id="GO:0009252">
    <property type="term" value="P:peptidoglycan biosynthetic process"/>
    <property type="evidence" value="ECO:0007669"/>
    <property type="project" value="UniProtKB-UniRule"/>
</dbReference>
<dbReference type="Gene3D" id="3.90.190.20">
    <property type="entry name" value="Mur ligase, C-terminal domain"/>
    <property type="match status" value="1"/>
</dbReference>
<keyword evidence="22" id="KW-1185">Reference proteome</keyword>
<evidence type="ECO:0000313" key="22">
    <source>
        <dbReference type="Proteomes" id="UP000049855"/>
    </source>
</evidence>
<dbReference type="GO" id="GO:0005524">
    <property type="term" value="F:ATP binding"/>
    <property type="evidence" value="ECO:0007669"/>
    <property type="project" value="UniProtKB-UniRule"/>
</dbReference>
<dbReference type="NCBIfam" id="TIGR01087">
    <property type="entry name" value="murD"/>
    <property type="match status" value="1"/>
</dbReference>
<dbReference type="InterPro" id="IPR005762">
    <property type="entry name" value="MurD"/>
</dbReference>
<gene>
    <name evidence="17" type="primary">murD</name>
    <name evidence="21" type="ORF">SpAn4DRAFT_3808</name>
</gene>
<evidence type="ECO:0000256" key="18">
    <source>
        <dbReference type="RuleBase" id="RU003664"/>
    </source>
</evidence>
<keyword evidence="8 17" id="KW-0436">Ligase</keyword>
<dbReference type="Gene3D" id="3.40.50.720">
    <property type="entry name" value="NAD(P)-binding Rossmann-like Domain"/>
    <property type="match status" value="1"/>
</dbReference>
<dbReference type="PANTHER" id="PTHR43692">
    <property type="entry name" value="UDP-N-ACETYLMURAMOYLALANINE--D-GLUTAMATE LIGASE"/>
    <property type="match status" value="1"/>
</dbReference>
<dbReference type="RefSeq" id="WP_021167411.1">
    <property type="nucleotide sequence ID" value="NZ_CTRP01000004.1"/>
</dbReference>
<evidence type="ECO:0000256" key="9">
    <source>
        <dbReference type="ARBA" id="ARBA00022741"/>
    </source>
</evidence>
<feature type="domain" description="Mur ligase central" evidence="20">
    <location>
        <begin position="117"/>
        <end position="295"/>
    </location>
</feature>
<dbReference type="GO" id="GO:0005737">
    <property type="term" value="C:cytoplasm"/>
    <property type="evidence" value="ECO:0007669"/>
    <property type="project" value="UniProtKB-SubCell"/>
</dbReference>
<evidence type="ECO:0000313" key="21">
    <source>
        <dbReference type="EMBL" id="CQR71303.1"/>
    </source>
</evidence>
<dbReference type="InterPro" id="IPR036615">
    <property type="entry name" value="Mur_ligase_C_dom_sf"/>
</dbReference>